<dbReference type="Gene3D" id="2.60.120.920">
    <property type="match status" value="1"/>
</dbReference>
<keyword evidence="3" id="KW-1185">Reference proteome</keyword>
<dbReference type="InterPro" id="IPR013320">
    <property type="entry name" value="ConA-like_dom_sf"/>
</dbReference>
<dbReference type="InterPro" id="IPR011333">
    <property type="entry name" value="SKP1/BTB/POZ_sf"/>
</dbReference>
<protein>
    <submittedName>
        <fullName evidence="2">9909_t:CDS:1</fullName>
    </submittedName>
</protein>
<name>A0A9N8WBQ6_9GLOM</name>
<comment type="caution">
    <text evidence="2">The sequence shown here is derived from an EMBL/GenBank/DDBJ whole genome shotgun (WGS) entry which is preliminary data.</text>
</comment>
<sequence length="521" mass="58531">MLRGNCLINDLKILINNRLYSDLEIKCKDGIILYGNRAVLAARSEVFNKMLFSRTSEISDKQISFQKIESAAMKIILEYLYTGSILDGSLSIDNAFETFNAADFFQLKNLQDIISNFYKQACKGDGQEMKEDKSPELLSKAIQVMSSSDDNGIIDFLVKSVAKIPLDTIGFDRLSLQALRCLLSNTNDNEKVFVTSEYSVLRFTILLSAKNVSQAAFSALKIRLPLWNKINDGFNFKNNDTSGLTDICTCTANNMAPLIEFIDLRRIEGKILIDIIEPLNLIPHEKLIAAYRYYTYDKDPMSAFRGKPFIKEDIKWDRNNCGPSLFISPDGYTASCSGKYPTPNYLKTNYGNHVRTNSLMINGIHELHVKIKNINFVRIGVCGKVNQSGFGHRPGFCFANNQPGFAFANDQPDFGFANNQPGFGLGNNQSDLRNFSFWWVFLNGATLFSGSDHTVPAKPVSLMKSLQRGVDELVLRLNMDNKECICIFNGREISTGWINLPPELYFFASLDPSGTITIMNN</sequence>
<organism evidence="2 3">
    <name type="scientific">Acaulospora morrowiae</name>
    <dbReference type="NCBI Taxonomy" id="94023"/>
    <lineage>
        <taxon>Eukaryota</taxon>
        <taxon>Fungi</taxon>
        <taxon>Fungi incertae sedis</taxon>
        <taxon>Mucoromycota</taxon>
        <taxon>Glomeromycotina</taxon>
        <taxon>Glomeromycetes</taxon>
        <taxon>Diversisporales</taxon>
        <taxon>Acaulosporaceae</taxon>
        <taxon>Acaulospora</taxon>
    </lineage>
</organism>
<reference evidence="2" key="1">
    <citation type="submission" date="2021-06" db="EMBL/GenBank/DDBJ databases">
        <authorList>
            <person name="Kallberg Y."/>
            <person name="Tangrot J."/>
            <person name="Rosling A."/>
        </authorList>
    </citation>
    <scope>NUCLEOTIDE SEQUENCE</scope>
    <source>
        <strain evidence="2">CL551</strain>
    </source>
</reference>
<dbReference type="PROSITE" id="PS50097">
    <property type="entry name" value="BTB"/>
    <property type="match status" value="1"/>
</dbReference>
<dbReference type="CDD" id="cd18186">
    <property type="entry name" value="BTB_POZ_ZBTB_KLHL-like"/>
    <property type="match status" value="1"/>
</dbReference>
<dbReference type="InterPro" id="IPR043136">
    <property type="entry name" value="B30.2/SPRY_sf"/>
</dbReference>
<dbReference type="AlphaFoldDB" id="A0A9N8WBQ6"/>
<proteinExistence type="predicted"/>
<gene>
    <name evidence="2" type="ORF">AMORRO_LOCUS2433</name>
</gene>
<dbReference type="OrthoDB" id="6359816at2759"/>
<evidence type="ECO:0000313" key="2">
    <source>
        <dbReference type="EMBL" id="CAG8483709.1"/>
    </source>
</evidence>
<evidence type="ECO:0000313" key="3">
    <source>
        <dbReference type="Proteomes" id="UP000789342"/>
    </source>
</evidence>
<dbReference type="Pfam" id="PF00651">
    <property type="entry name" value="BTB"/>
    <property type="match status" value="1"/>
</dbReference>
<feature type="domain" description="BTB" evidence="1">
    <location>
        <begin position="21"/>
        <end position="85"/>
    </location>
</feature>
<evidence type="ECO:0000259" key="1">
    <source>
        <dbReference type="PROSITE" id="PS50097"/>
    </source>
</evidence>
<accession>A0A9N8WBQ6</accession>
<dbReference type="Proteomes" id="UP000789342">
    <property type="component" value="Unassembled WGS sequence"/>
</dbReference>
<dbReference type="SUPFAM" id="SSF49899">
    <property type="entry name" value="Concanavalin A-like lectins/glucanases"/>
    <property type="match status" value="1"/>
</dbReference>
<dbReference type="Gene3D" id="3.30.710.10">
    <property type="entry name" value="Potassium Channel Kv1.1, Chain A"/>
    <property type="match status" value="1"/>
</dbReference>
<dbReference type="SUPFAM" id="SSF54695">
    <property type="entry name" value="POZ domain"/>
    <property type="match status" value="1"/>
</dbReference>
<dbReference type="InterPro" id="IPR000210">
    <property type="entry name" value="BTB/POZ_dom"/>
</dbReference>
<dbReference type="PANTHER" id="PTHR24413">
    <property type="entry name" value="SPECKLE-TYPE POZ PROTEIN"/>
    <property type="match status" value="1"/>
</dbReference>
<dbReference type="SMART" id="SM00225">
    <property type="entry name" value="BTB"/>
    <property type="match status" value="1"/>
</dbReference>
<dbReference type="EMBL" id="CAJVPV010001025">
    <property type="protein sequence ID" value="CAG8483709.1"/>
    <property type="molecule type" value="Genomic_DNA"/>
</dbReference>